<dbReference type="Proteomes" id="UP000294558">
    <property type="component" value="Unassembled WGS sequence"/>
</dbReference>
<organism evidence="7 8">
    <name type="scientific">Ilumatobacter fluminis</name>
    <dbReference type="NCBI Taxonomy" id="467091"/>
    <lineage>
        <taxon>Bacteria</taxon>
        <taxon>Bacillati</taxon>
        <taxon>Actinomycetota</taxon>
        <taxon>Acidimicrobiia</taxon>
        <taxon>Acidimicrobiales</taxon>
        <taxon>Ilumatobacteraceae</taxon>
        <taxon>Ilumatobacter</taxon>
    </lineage>
</organism>
<evidence type="ECO:0000313" key="7">
    <source>
        <dbReference type="EMBL" id="TDT18525.1"/>
    </source>
</evidence>
<sequence>MSERMLDVSNLTAGYGPVSVLRGIDFHVNEGEVVVILGANGAGKTTTLRALSGMIDTAGSVKFEGEELVGQPPPNIVRKGIAHIPQGRGTFPELSVEDNLHVGAYIRNDNEIDADIEKWYEVYPVLKNRRNQTAGSLSGGEQQMLAVARALMSRPRMVLLDEPSLGLAPFLVQDLFQRFGELNRDTGTTLLVVEQNAQLALGIAHRGYVLEAGQIAIQGSADDLMHDDAIRRAYLGV</sequence>
<evidence type="ECO:0000256" key="4">
    <source>
        <dbReference type="ARBA" id="ARBA00022840"/>
    </source>
</evidence>
<dbReference type="InterPro" id="IPR017871">
    <property type="entry name" value="ABC_transporter-like_CS"/>
</dbReference>
<dbReference type="GO" id="GO:0016887">
    <property type="term" value="F:ATP hydrolysis activity"/>
    <property type="evidence" value="ECO:0007669"/>
    <property type="project" value="InterPro"/>
</dbReference>
<dbReference type="Gene3D" id="3.40.50.300">
    <property type="entry name" value="P-loop containing nucleotide triphosphate hydrolases"/>
    <property type="match status" value="1"/>
</dbReference>
<dbReference type="AlphaFoldDB" id="A0A4R7I4S2"/>
<comment type="caution">
    <text evidence="7">The sequence shown here is derived from an EMBL/GenBank/DDBJ whole genome shotgun (WGS) entry which is preliminary data.</text>
</comment>
<protein>
    <submittedName>
        <fullName evidence="7">Amino acid/amide ABC transporter ATP-binding protein 2 (HAAT family)</fullName>
    </submittedName>
</protein>
<dbReference type="InterPro" id="IPR027417">
    <property type="entry name" value="P-loop_NTPase"/>
</dbReference>
<comment type="similarity">
    <text evidence="1">Belongs to the ABC transporter superfamily.</text>
</comment>
<evidence type="ECO:0000256" key="3">
    <source>
        <dbReference type="ARBA" id="ARBA00022741"/>
    </source>
</evidence>
<dbReference type="SUPFAM" id="SSF52540">
    <property type="entry name" value="P-loop containing nucleoside triphosphate hydrolases"/>
    <property type="match status" value="1"/>
</dbReference>
<dbReference type="InterPro" id="IPR052156">
    <property type="entry name" value="BCAA_Transport_ATP-bd_LivF"/>
</dbReference>
<dbReference type="InterPro" id="IPR003439">
    <property type="entry name" value="ABC_transporter-like_ATP-bd"/>
</dbReference>
<evidence type="ECO:0000256" key="2">
    <source>
        <dbReference type="ARBA" id="ARBA00022448"/>
    </source>
</evidence>
<dbReference type="GO" id="GO:0015658">
    <property type="term" value="F:branched-chain amino acid transmembrane transporter activity"/>
    <property type="evidence" value="ECO:0007669"/>
    <property type="project" value="TreeGrafter"/>
</dbReference>
<evidence type="ECO:0000313" key="8">
    <source>
        <dbReference type="Proteomes" id="UP000294558"/>
    </source>
</evidence>
<dbReference type="CDD" id="cd03224">
    <property type="entry name" value="ABC_TM1139_LivF_branched"/>
    <property type="match status" value="1"/>
</dbReference>
<keyword evidence="3" id="KW-0547">Nucleotide-binding</keyword>
<evidence type="ECO:0000259" key="6">
    <source>
        <dbReference type="PROSITE" id="PS50893"/>
    </source>
</evidence>
<keyword evidence="4 7" id="KW-0067">ATP-binding</keyword>
<dbReference type="PROSITE" id="PS00211">
    <property type="entry name" value="ABC_TRANSPORTER_1"/>
    <property type="match status" value="1"/>
</dbReference>
<dbReference type="GO" id="GO:0005524">
    <property type="term" value="F:ATP binding"/>
    <property type="evidence" value="ECO:0007669"/>
    <property type="project" value="UniProtKB-KW"/>
</dbReference>
<dbReference type="GO" id="GO:0015807">
    <property type="term" value="P:L-amino acid transport"/>
    <property type="evidence" value="ECO:0007669"/>
    <property type="project" value="TreeGrafter"/>
</dbReference>
<dbReference type="SMART" id="SM00382">
    <property type="entry name" value="AAA"/>
    <property type="match status" value="1"/>
</dbReference>
<keyword evidence="2" id="KW-0813">Transport</keyword>
<evidence type="ECO:0000256" key="5">
    <source>
        <dbReference type="ARBA" id="ARBA00022970"/>
    </source>
</evidence>
<evidence type="ECO:0000256" key="1">
    <source>
        <dbReference type="ARBA" id="ARBA00005417"/>
    </source>
</evidence>
<keyword evidence="5" id="KW-0029">Amino-acid transport</keyword>
<dbReference type="InterPro" id="IPR003593">
    <property type="entry name" value="AAA+_ATPase"/>
</dbReference>
<feature type="domain" description="ABC transporter" evidence="6">
    <location>
        <begin position="6"/>
        <end position="237"/>
    </location>
</feature>
<name>A0A4R7I4S2_9ACTN</name>
<accession>A0A4R7I4S2</accession>
<proteinExistence type="inferred from homology"/>
<dbReference type="RefSeq" id="WP_208294149.1">
    <property type="nucleotide sequence ID" value="NZ_SOAU01000001.1"/>
</dbReference>
<gene>
    <name evidence="7" type="ORF">BDK89_4146</name>
</gene>
<reference evidence="7 8" key="1">
    <citation type="submission" date="2019-03" db="EMBL/GenBank/DDBJ databases">
        <title>Sequencing the genomes of 1000 actinobacteria strains.</title>
        <authorList>
            <person name="Klenk H.-P."/>
        </authorList>
    </citation>
    <scope>NUCLEOTIDE SEQUENCE [LARGE SCALE GENOMIC DNA]</scope>
    <source>
        <strain evidence="7 8">DSM 18936</strain>
    </source>
</reference>
<dbReference type="PANTHER" id="PTHR43820:SF4">
    <property type="entry name" value="HIGH-AFFINITY BRANCHED-CHAIN AMINO ACID TRANSPORT ATP-BINDING PROTEIN LIVF"/>
    <property type="match status" value="1"/>
</dbReference>
<dbReference type="EMBL" id="SOAU01000001">
    <property type="protein sequence ID" value="TDT18525.1"/>
    <property type="molecule type" value="Genomic_DNA"/>
</dbReference>
<keyword evidence="8" id="KW-1185">Reference proteome</keyword>
<dbReference type="PROSITE" id="PS50893">
    <property type="entry name" value="ABC_TRANSPORTER_2"/>
    <property type="match status" value="1"/>
</dbReference>
<dbReference type="PANTHER" id="PTHR43820">
    <property type="entry name" value="HIGH-AFFINITY BRANCHED-CHAIN AMINO ACID TRANSPORT ATP-BINDING PROTEIN LIVF"/>
    <property type="match status" value="1"/>
</dbReference>
<dbReference type="Pfam" id="PF00005">
    <property type="entry name" value="ABC_tran"/>
    <property type="match status" value="1"/>
</dbReference>